<feature type="compositionally biased region" description="Basic and acidic residues" evidence="10">
    <location>
        <begin position="417"/>
        <end position="442"/>
    </location>
</feature>
<evidence type="ECO:0000256" key="5">
    <source>
        <dbReference type="ARBA" id="ARBA00022833"/>
    </source>
</evidence>
<dbReference type="SMART" id="SM00355">
    <property type="entry name" value="ZnF_C2H2"/>
    <property type="match status" value="3"/>
</dbReference>
<evidence type="ECO:0000313" key="13">
    <source>
        <dbReference type="Proteomes" id="UP001107558"/>
    </source>
</evidence>
<dbReference type="InterPro" id="IPR013087">
    <property type="entry name" value="Znf_C2H2_type"/>
</dbReference>
<comment type="caution">
    <text evidence="12">The sequence shown here is derived from an EMBL/GenBank/DDBJ whole genome shotgun (WGS) entry which is preliminary data.</text>
</comment>
<feature type="region of interest" description="Disordered" evidence="10">
    <location>
        <begin position="46"/>
        <end position="106"/>
    </location>
</feature>
<keyword evidence="6" id="KW-0238">DNA-binding</keyword>
<evidence type="ECO:0000256" key="10">
    <source>
        <dbReference type="SAM" id="MobiDB-lite"/>
    </source>
</evidence>
<evidence type="ECO:0000256" key="1">
    <source>
        <dbReference type="ARBA" id="ARBA00004123"/>
    </source>
</evidence>
<feature type="region of interest" description="Disordered" evidence="10">
    <location>
        <begin position="1"/>
        <end position="21"/>
    </location>
</feature>
<feature type="domain" description="C2H2-type" evidence="11">
    <location>
        <begin position="1626"/>
        <end position="1650"/>
    </location>
</feature>
<dbReference type="GO" id="GO:0000981">
    <property type="term" value="F:DNA-binding transcription factor activity, RNA polymerase II-specific"/>
    <property type="evidence" value="ECO:0007669"/>
    <property type="project" value="TreeGrafter"/>
</dbReference>
<evidence type="ECO:0000256" key="9">
    <source>
        <dbReference type="SAM" id="Coils"/>
    </source>
</evidence>
<keyword evidence="2" id="KW-0479">Metal-binding</keyword>
<evidence type="ECO:0000256" key="4">
    <source>
        <dbReference type="ARBA" id="ARBA00022771"/>
    </source>
</evidence>
<keyword evidence="9" id="KW-0175">Coiled coil</keyword>
<keyword evidence="3" id="KW-0677">Repeat</keyword>
<feature type="region of interest" description="Disordered" evidence="10">
    <location>
        <begin position="1263"/>
        <end position="1291"/>
    </location>
</feature>
<reference evidence="12" key="1">
    <citation type="submission" date="2021-03" db="EMBL/GenBank/DDBJ databases">
        <title>Chromosome level genome of the anhydrobiotic midge Polypedilum vanderplanki.</title>
        <authorList>
            <person name="Yoshida Y."/>
            <person name="Kikawada T."/>
            <person name="Gusev O."/>
        </authorList>
    </citation>
    <scope>NUCLEOTIDE SEQUENCE</scope>
    <source>
        <strain evidence="12">NIAS01</strain>
        <tissue evidence="12">Whole body or cell culture</tissue>
    </source>
</reference>
<evidence type="ECO:0000313" key="12">
    <source>
        <dbReference type="EMBL" id="KAG5676435.1"/>
    </source>
</evidence>
<evidence type="ECO:0000256" key="3">
    <source>
        <dbReference type="ARBA" id="ARBA00022737"/>
    </source>
</evidence>
<evidence type="ECO:0000256" key="8">
    <source>
        <dbReference type="ARBA" id="ARBA00037948"/>
    </source>
</evidence>
<comment type="similarity">
    <text evidence="8">Belongs to the snail C2H2-type zinc-finger protein family.</text>
</comment>
<feature type="compositionally biased region" description="Basic and acidic residues" evidence="10">
    <location>
        <begin position="1279"/>
        <end position="1289"/>
    </location>
</feature>
<feature type="compositionally biased region" description="Basic and acidic residues" evidence="10">
    <location>
        <begin position="12"/>
        <end position="21"/>
    </location>
</feature>
<keyword evidence="4" id="KW-0863">Zinc-finger</keyword>
<feature type="coiled-coil region" evidence="9">
    <location>
        <begin position="1072"/>
        <end position="1120"/>
    </location>
</feature>
<name>A0A9J6C3P4_POLVA</name>
<organism evidence="12 13">
    <name type="scientific">Polypedilum vanderplanki</name>
    <name type="common">Sleeping chironomid midge</name>
    <dbReference type="NCBI Taxonomy" id="319348"/>
    <lineage>
        <taxon>Eukaryota</taxon>
        <taxon>Metazoa</taxon>
        <taxon>Ecdysozoa</taxon>
        <taxon>Arthropoda</taxon>
        <taxon>Hexapoda</taxon>
        <taxon>Insecta</taxon>
        <taxon>Pterygota</taxon>
        <taxon>Neoptera</taxon>
        <taxon>Endopterygota</taxon>
        <taxon>Diptera</taxon>
        <taxon>Nematocera</taxon>
        <taxon>Chironomoidea</taxon>
        <taxon>Chironomidae</taxon>
        <taxon>Chironominae</taxon>
        <taxon>Polypedilum</taxon>
        <taxon>Polypedilum</taxon>
    </lineage>
</organism>
<feature type="compositionally biased region" description="Acidic residues" evidence="10">
    <location>
        <begin position="66"/>
        <end position="85"/>
    </location>
</feature>
<sequence length="1741" mass="203985">MKNAKLNTNDILKIHEEEEKKEDLSEIYINLDYDISSSDDEFSNVMENEEMNQDDQVIFFSHESSQEEEEKEEENVEKSGDDEDDERKGKRKAGRPPKNPITEEEKSREELKNCIWKFLYSTFEACARISNNTISNHKHCYSIYTNAWTEEIVKARLYIHDFRAIDRRLRKDKTYDPTRGKLKTLYSQYHSDPDKEGFCMRERKKVKKLNCRCRSIECYNLGKKFRDFFVLLILGDGMMTKGEFELNFAYEIEFMTQNENFVAIPSALLRFIFNLRRANRAKGKNDAAFTFAINQLLAMGVVNITPSLYYERLIQSAINEPDKKTEKKQSFRNMFQQIFQLFRREILESRMNEVVWIFDDHPRTEQARIRAEEINDFIEHAYQKESNEELNKRAAKRSVAQLKSNLVDEGLIEQATEKSHEETLEKLEGPNEKQIETTKSSESEGEEPSIKKKKTNEEIISKVKMTANQVAQSISNIKKKATEAIKKSNLDKELVVDVNARVVKNSVTEKDAVEYDVTMKIDAISNYAFALNVKKIDDLHSIYRNRTPVFDEIILYNRFRSSKMYNCSVSCLCARNSITNALAWPYLLMPNFRTFVDNNLGILSSFFRLINLKNCPTRSIMDDVKKMKLNALEFTKYVDVNLEEGIRYRFQIDDHDNVISNYELSYDVTLMFNEQSNCLSFNYKTYFNVWNCPKCENEFSTSGTNVNIIIDEDEKVDCLKNARDLENLILNEVTKSSCSYIADYDDINPEENQPRKCYGKPSIDKMKLFFNDLVVVSVNLGERNLEIGDVVKTLTLNSFKSMRKENYHLLAIVAIADPNAAYKDYTEMNHYITFLPTAQYGMVRLDDLAPLNADRILNASLRIRPATLFYYNGNEPIVEMPEMIKNFLTNGNFGEAIKVQKDVLKEARKTNDKPDKVTYKIYTKSDSNYLKIKTKTSQKIVKSADLTNVIDVNQPCSSAETLRRDLELKTRQNAEQAMEVDEQIQQLPNEALPHQVFQLPPTEMELTAHLIHKEEEAIYNQEFQQKKEQIKVVKNQIQQIEENIAKRKTVIKLFPRIKNNGLKDKVETAYRKKKFKKAKEAFLIEKKELKEQLEKFKEEKKKLLKEMKSLKNLNHAERIKFFEKGLKNFNENSEPIIDEIPNQLDEPRQLMYSNSEPYLELVKDDLSISKTNSDTKIIEPPIIKQERIAVNEYENNLTEKTIRIPHQKSLKERENDDEEYEKKLIENIASIQEMIESIIWKQKFWKKLFSKKTINDDIIDKYDDEVDEPDDEDLDDENVYEKDMSEKTDPSAISPEGYVFPDFKKLIELLEAYQKKKMIELGNLPALAKSNKTKCYIPTCIYESFDKKTRSLCAFHYAIIDLMRRKTWGLKCRVIGCKSKGDPITKGICKQCSTIPPHERRPIAPIIPEIGTLTDEQIRRMVAVDFQVRVVPWLREILVHRYPVKLTFDSLRVYDGLTKRPLLDRLNRHADSDSYTSGYFIAIRLNVFSNFENLRLYERYMTIYLAEIFGNENILNRVAGGLLPSTYADDFVSGESYLLIYTDKRPQTNYVDYENTSMNPFDHYEGVGRELEQKKEEEIWNPYKHQLPLFNSKVAYDKHEERRRWAKMLGYDVYLRSEDQSLPFICNYPKCTKRYSTLKLLLRHKLETLHYRCEYGNCRDKVPEIVFKSKEQLDQHHIKEHNFDTCPCCKGKFKDASYMVRHLKQSSTSSCICNLCKKRVVCKDYIDHMKKIHGGYDGFNT</sequence>
<dbReference type="EMBL" id="JADBJN010000002">
    <property type="protein sequence ID" value="KAG5676435.1"/>
    <property type="molecule type" value="Genomic_DNA"/>
</dbReference>
<evidence type="ECO:0000256" key="7">
    <source>
        <dbReference type="ARBA" id="ARBA00023242"/>
    </source>
</evidence>
<dbReference type="Proteomes" id="UP001107558">
    <property type="component" value="Chromosome 2"/>
</dbReference>
<dbReference type="GO" id="GO:0000978">
    <property type="term" value="F:RNA polymerase II cis-regulatory region sequence-specific DNA binding"/>
    <property type="evidence" value="ECO:0007669"/>
    <property type="project" value="TreeGrafter"/>
</dbReference>
<feature type="compositionally biased region" description="Acidic residues" evidence="10">
    <location>
        <begin position="1263"/>
        <end position="1278"/>
    </location>
</feature>
<dbReference type="PROSITE" id="PS00028">
    <property type="entry name" value="ZINC_FINGER_C2H2_1"/>
    <property type="match status" value="1"/>
</dbReference>
<feature type="compositionally biased region" description="Polar residues" evidence="10">
    <location>
        <begin position="1"/>
        <end position="10"/>
    </location>
</feature>
<evidence type="ECO:0000256" key="6">
    <source>
        <dbReference type="ARBA" id="ARBA00023125"/>
    </source>
</evidence>
<accession>A0A9J6C3P4</accession>
<dbReference type="GO" id="GO:0008270">
    <property type="term" value="F:zinc ion binding"/>
    <property type="evidence" value="ECO:0007669"/>
    <property type="project" value="UniProtKB-KW"/>
</dbReference>
<evidence type="ECO:0000259" key="11">
    <source>
        <dbReference type="PROSITE" id="PS00028"/>
    </source>
</evidence>
<feature type="region of interest" description="Disordered" evidence="10">
    <location>
        <begin position="417"/>
        <end position="455"/>
    </location>
</feature>
<proteinExistence type="inferred from homology"/>
<dbReference type="PANTHER" id="PTHR24388">
    <property type="entry name" value="ZINC FINGER PROTEIN"/>
    <property type="match status" value="1"/>
</dbReference>
<dbReference type="GO" id="GO:0005634">
    <property type="term" value="C:nucleus"/>
    <property type="evidence" value="ECO:0007669"/>
    <property type="project" value="UniProtKB-SubCell"/>
</dbReference>
<gene>
    <name evidence="12" type="ORF">PVAND_006273</name>
</gene>
<keyword evidence="7" id="KW-0539">Nucleus</keyword>
<dbReference type="PANTHER" id="PTHR24388:SF54">
    <property type="entry name" value="PROTEIN ESCARGOT"/>
    <property type="match status" value="1"/>
</dbReference>
<keyword evidence="13" id="KW-1185">Reference proteome</keyword>
<dbReference type="InterPro" id="IPR050527">
    <property type="entry name" value="Snail/Krueppel_Znf"/>
</dbReference>
<comment type="subcellular location">
    <subcellularLocation>
        <location evidence="1">Nucleus</location>
    </subcellularLocation>
</comment>
<protein>
    <recommendedName>
        <fullName evidence="11">C2H2-type domain-containing protein</fullName>
    </recommendedName>
</protein>
<keyword evidence="5" id="KW-0862">Zinc</keyword>
<evidence type="ECO:0000256" key="2">
    <source>
        <dbReference type="ARBA" id="ARBA00022723"/>
    </source>
</evidence>